<dbReference type="PRINTS" id="PR01100">
    <property type="entry name" value="SHIKIMTKNASE"/>
</dbReference>
<dbReference type="PANTHER" id="PTHR37816">
    <property type="entry name" value="YALI0E33011P"/>
    <property type="match status" value="1"/>
</dbReference>
<evidence type="ECO:0000313" key="1">
    <source>
        <dbReference type="EMBL" id="QFG02693.1"/>
    </source>
</evidence>
<dbReference type="Pfam" id="PF13238">
    <property type="entry name" value="AAA_18"/>
    <property type="match status" value="1"/>
</dbReference>
<name>A0ABX6C0T2_9CHLR</name>
<proteinExistence type="predicted"/>
<accession>A0ABX6C0T2</accession>
<reference evidence="1 2" key="1">
    <citation type="submission" date="2019-08" db="EMBL/GenBank/DDBJ databases">
        <authorList>
            <person name="Toschakov S.V."/>
        </authorList>
    </citation>
    <scope>NUCLEOTIDE SEQUENCE [LARGE SCALE GENOMIC DNA]</scope>
    <source>
        <strain evidence="1 2">3753O</strain>
    </source>
</reference>
<gene>
    <name evidence="1" type="ORF">Tbon_05090</name>
</gene>
<dbReference type="Gene3D" id="3.40.50.300">
    <property type="entry name" value="P-loop containing nucleotide triphosphate hydrolases"/>
    <property type="match status" value="1"/>
</dbReference>
<dbReference type="PANTHER" id="PTHR37816:SF1">
    <property type="entry name" value="TOXIN"/>
    <property type="match status" value="1"/>
</dbReference>
<keyword evidence="2" id="KW-1185">Reference proteome</keyword>
<dbReference type="SUPFAM" id="SSF52540">
    <property type="entry name" value="P-loop containing nucleoside triphosphate hydrolases"/>
    <property type="match status" value="1"/>
</dbReference>
<evidence type="ECO:0000313" key="2">
    <source>
        <dbReference type="Proteomes" id="UP000326331"/>
    </source>
</evidence>
<dbReference type="InterPro" id="IPR027417">
    <property type="entry name" value="P-loop_NTPase"/>
</dbReference>
<sequence length="198" mass="21932">MGAERPVPFGRRVAVYGPAGSGKSTLARALRERLGLPVVELDAVYHARPNWQDLSREEFRAAVTRILAEHPDGWVIEGNYAVVRDLVLPLAEAVVWLDLPFGVVYRRLAMRTIGRALAGAELWNGNRETPRQTFFSRNSMLLWGLTAFRRTGRGVEESLRTLRRPGVPVYRLRTPGQAAYLLRNARPAGGAHGPAPTG</sequence>
<protein>
    <submittedName>
        <fullName evidence="1">AAA family ATPase</fullName>
    </submittedName>
</protein>
<dbReference type="InterPro" id="IPR052922">
    <property type="entry name" value="Cytidylate_Kinase-2"/>
</dbReference>
<dbReference type="EMBL" id="CP042829">
    <property type="protein sequence ID" value="QFG02693.1"/>
    <property type="molecule type" value="Genomic_DNA"/>
</dbReference>
<dbReference type="Proteomes" id="UP000326331">
    <property type="component" value="Chromosome"/>
</dbReference>
<reference evidence="1 2" key="2">
    <citation type="submission" date="2019-10" db="EMBL/GenBank/DDBJ databases">
        <title>Thermopilla bonchosmolovskayae gen. nov., sp. nov., a moderately thermophilic Chloroflexi bacterium from a Chukotka hot spring (Arctic, Russia), representing a novel classis Thermopillaia, which include previously uncultivated lineage OLB14.</title>
        <authorList>
            <person name="Kochetkova T.V."/>
            <person name="Zayulina K.S."/>
            <person name="Zhigarkov V.S."/>
            <person name="Minaev N.V."/>
            <person name="Novikov A."/>
            <person name="Toshchakov S.V."/>
            <person name="Elcheninov A.G."/>
            <person name="Kublanov I.V."/>
        </authorList>
    </citation>
    <scope>NUCLEOTIDE SEQUENCE [LARGE SCALE GENOMIC DNA]</scope>
    <source>
        <strain evidence="1 2">3753O</strain>
    </source>
</reference>
<dbReference type="RefSeq" id="WP_158066618.1">
    <property type="nucleotide sequence ID" value="NZ_CP042829.1"/>
</dbReference>
<organism evidence="1 2">
    <name type="scientific">Tepidiforma bonchosmolovskayae</name>
    <dbReference type="NCBI Taxonomy" id="2601677"/>
    <lineage>
        <taxon>Bacteria</taxon>
        <taxon>Bacillati</taxon>
        <taxon>Chloroflexota</taxon>
        <taxon>Tepidiformia</taxon>
        <taxon>Tepidiformales</taxon>
        <taxon>Tepidiformaceae</taxon>
        <taxon>Tepidiforma</taxon>
    </lineage>
</organism>